<proteinExistence type="inferred from homology"/>
<dbReference type="EMBL" id="HBFS01017287">
    <property type="protein sequence ID" value="CAD8918381.1"/>
    <property type="molecule type" value="Transcribed_RNA"/>
</dbReference>
<evidence type="ECO:0000256" key="3">
    <source>
        <dbReference type="ARBA" id="ARBA00025724"/>
    </source>
</evidence>
<reference evidence="5" key="1">
    <citation type="submission" date="2021-01" db="EMBL/GenBank/DDBJ databases">
        <authorList>
            <person name="Corre E."/>
            <person name="Pelletier E."/>
            <person name="Niang G."/>
            <person name="Scheremetjew M."/>
            <person name="Finn R."/>
            <person name="Kale V."/>
            <person name="Holt S."/>
            <person name="Cochrane G."/>
            <person name="Meng A."/>
            <person name="Brown T."/>
            <person name="Cohen L."/>
        </authorList>
    </citation>
    <scope>NUCLEOTIDE SEQUENCE</scope>
    <source>
        <strain evidence="5">Ms1</strain>
    </source>
</reference>
<gene>
    <name evidence="5" type="ORF">BSP0115_LOCUS11643</name>
</gene>
<keyword evidence="2" id="KW-0539">Nucleus</keyword>
<dbReference type="AlphaFoldDB" id="A0A7S1CG20"/>
<dbReference type="InterPro" id="IPR038324">
    <property type="entry name" value="Rpb4/RPC9_sf"/>
</dbReference>
<evidence type="ECO:0000256" key="1">
    <source>
        <dbReference type="ARBA" id="ARBA00004123"/>
    </source>
</evidence>
<sequence>MAAGYDSDEDAGQGRFGAEFADAEFLSNAAVAVLLDSIRKGEEHREVDSSLTKSLEYAKAFPGAVGSMLHSAEAVDAVRRQLASLTFSDEDGAEKKLTPYEIVALANLNPDKAREAVVHIPSLERFSAEDLDTVVTTLHAASAGV</sequence>
<evidence type="ECO:0000256" key="2">
    <source>
        <dbReference type="ARBA" id="ARBA00023242"/>
    </source>
</evidence>
<evidence type="ECO:0000313" key="5">
    <source>
        <dbReference type="EMBL" id="CAD8918381.1"/>
    </source>
</evidence>
<dbReference type="GO" id="GO:0000166">
    <property type="term" value="F:nucleotide binding"/>
    <property type="evidence" value="ECO:0007669"/>
    <property type="project" value="InterPro"/>
</dbReference>
<dbReference type="InterPro" id="IPR045222">
    <property type="entry name" value="Rpb4-like"/>
</dbReference>
<comment type="subcellular location">
    <subcellularLocation>
        <location evidence="1">Nucleus</location>
    </subcellularLocation>
</comment>
<evidence type="ECO:0000259" key="4">
    <source>
        <dbReference type="SMART" id="SM00657"/>
    </source>
</evidence>
<dbReference type="InterPro" id="IPR010997">
    <property type="entry name" value="HRDC-like_sf"/>
</dbReference>
<dbReference type="InterPro" id="IPR005574">
    <property type="entry name" value="Rpb4/RPC9"/>
</dbReference>
<protein>
    <recommendedName>
        <fullName evidence="4">RNA polymerase Rpb4/RPC9 core domain-containing protein</fullName>
    </recommendedName>
</protein>
<feature type="domain" description="RNA polymerase Rpb4/RPC9 core" evidence="4">
    <location>
        <begin position="18"/>
        <end position="145"/>
    </location>
</feature>
<comment type="similarity">
    <text evidence="3">Belongs to the eukaryotic RPB4 RNA polymerase subunit family.</text>
</comment>
<dbReference type="SMART" id="SM00657">
    <property type="entry name" value="RPOL4c"/>
    <property type="match status" value="1"/>
</dbReference>
<dbReference type="InterPro" id="IPR006590">
    <property type="entry name" value="RNA_pol_Rpb4/RPC9_core"/>
</dbReference>
<dbReference type="GO" id="GO:0005634">
    <property type="term" value="C:nucleus"/>
    <property type="evidence" value="ECO:0007669"/>
    <property type="project" value="UniProtKB-SubCell"/>
</dbReference>
<dbReference type="GO" id="GO:0030880">
    <property type="term" value="C:RNA polymerase complex"/>
    <property type="evidence" value="ECO:0007669"/>
    <property type="project" value="InterPro"/>
</dbReference>
<accession>A0A7S1CG20</accession>
<name>A0A7S1CG20_9STRA</name>
<dbReference type="GO" id="GO:0006352">
    <property type="term" value="P:DNA-templated transcription initiation"/>
    <property type="evidence" value="ECO:0007669"/>
    <property type="project" value="InterPro"/>
</dbReference>
<organism evidence="5">
    <name type="scientific">Bicosoecida sp. CB-2014</name>
    <dbReference type="NCBI Taxonomy" id="1486930"/>
    <lineage>
        <taxon>Eukaryota</taxon>
        <taxon>Sar</taxon>
        <taxon>Stramenopiles</taxon>
        <taxon>Bigyra</taxon>
        <taxon>Opalozoa</taxon>
        <taxon>Bicosoecida</taxon>
    </lineage>
</organism>
<dbReference type="Gene3D" id="1.20.1250.40">
    <property type="match status" value="1"/>
</dbReference>
<dbReference type="SUPFAM" id="SSF47819">
    <property type="entry name" value="HRDC-like"/>
    <property type="match status" value="1"/>
</dbReference>
<dbReference type="PANTHER" id="PTHR21297">
    <property type="entry name" value="DNA-DIRECTED RNA POLYMERASE II"/>
    <property type="match status" value="1"/>
</dbReference>
<dbReference type="Pfam" id="PF03874">
    <property type="entry name" value="RNA_pol_Rpb4"/>
    <property type="match status" value="1"/>
</dbReference>